<dbReference type="RefSeq" id="WP_087457014.1">
    <property type="nucleotide sequence ID" value="NZ_CP021434.1"/>
</dbReference>
<sequence>MSEAQEPRYVEYALAVDSERAEEVIAKLQMRGIEYVWIDAPFETFVTEDGYGYQEVETERTTVRAYEEVGEEPTEELLVKLRGEIQALLGELAHDVSASVPQAVTEDPVYEFTALEVRPGLMIRPPWDEERGAGETTIVIEPSAAFGTGLHPTTRHCLELIDELVRPGDAVADLGAGSGILSLFARMKGASPVVAVDLNPSAESSISYHMELNGVEGIEIRIGDVFTEFAGVEHHFDMVAVNIGGKEAMELAPLLLQIVKQDGVLLLSGIVEWIEEQVRDCFAALGWTVSGRRQGEEWVTLAVKRVQMEHA</sequence>
<dbReference type="Proteomes" id="UP000195437">
    <property type="component" value="Chromosome"/>
</dbReference>
<accession>A0A1Y0IQ99</accession>
<dbReference type="EMBL" id="CP021434">
    <property type="protein sequence ID" value="ARU61635.1"/>
    <property type="molecule type" value="Genomic_DNA"/>
</dbReference>
<dbReference type="KEGG" id="tum:CBW65_11880"/>
<dbReference type="Gene3D" id="3.40.50.150">
    <property type="entry name" value="Vaccinia Virus protein VP39"/>
    <property type="match status" value="1"/>
</dbReference>
<keyword evidence="1" id="KW-0489">Methyltransferase</keyword>
<keyword evidence="2" id="KW-0808">Transferase</keyword>
<dbReference type="GO" id="GO:0032259">
    <property type="term" value="P:methylation"/>
    <property type="evidence" value="ECO:0007669"/>
    <property type="project" value="UniProtKB-KW"/>
</dbReference>
<dbReference type="GO" id="GO:0008276">
    <property type="term" value="F:protein methyltransferase activity"/>
    <property type="evidence" value="ECO:0007669"/>
    <property type="project" value="TreeGrafter"/>
</dbReference>
<organism evidence="3 4">
    <name type="scientific">Tumebacillus avium</name>
    <dbReference type="NCBI Taxonomy" id="1903704"/>
    <lineage>
        <taxon>Bacteria</taxon>
        <taxon>Bacillati</taxon>
        <taxon>Bacillota</taxon>
        <taxon>Bacilli</taxon>
        <taxon>Bacillales</taxon>
        <taxon>Alicyclobacillaceae</taxon>
        <taxon>Tumebacillus</taxon>
    </lineage>
</organism>
<evidence type="ECO:0008006" key="5">
    <source>
        <dbReference type="Google" id="ProtNLM"/>
    </source>
</evidence>
<evidence type="ECO:0000313" key="4">
    <source>
        <dbReference type="Proteomes" id="UP000195437"/>
    </source>
</evidence>
<dbReference type="Pfam" id="PF06325">
    <property type="entry name" value="PrmA"/>
    <property type="match status" value="1"/>
</dbReference>
<gene>
    <name evidence="3" type="ORF">CBW65_11880</name>
</gene>
<reference evidence="4" key="1">
    <citation type="submission" date="2017-05" db="EMBL/GenBank/DDBJ databases">
        <authorList>
            <person name="Sung H."/>
        </authorList>
    </citation>
    <scope>NUCLEOTIDE SEQUENCE [LARGE SCALE GENOMIC DNA]</scope>
    <source>
        <strain evidence="4">AR23208</strain>
    </source>
</reference>
<proteinExistence type="predicted"/>
<evidence type="ECO:0000313" key="3">
    <source>
        <dbReference type="EMBL" id="ARU61635.1"/>
    </source>
</evidence>
<dbReference type="CDD" id="cd02440">
    <property type="entry name" value="AdoMet_MTases"/>
    <property type="match status" value="1"/>
</dbReference>
<protein>
    <recommendedName>
        <fullName evidence="5">Ribosomal protein L11 methyltransferase</fullName>
    </recommendedName>
</protein>
<keyword evidence="4" id="KW-1185">Reference proteome</keyword>
<evidence type="ECO:0000256" key="1">
    <source>
        <dbReference type="ARBA" id="ARBA00022603"/>
    </source>
</evidence>
<name>A0A1Y0IQ99_9BACL</name>
<dbReference type="PANTHER" id="PTHR43648">
    <property type="entry name" value="ELECTRON TRANSFER FLAVOPROTEIN BETA SUBUNIT LYSINE METHYLTRANSFERASE"/>
    <property type="match status" value="1"/>
</dbReference>
<dbReference type="AlphaFoldDB" id="A0A1Y0IQ99"/>
<evidence type="ECO:0000256" key="2">
    <source>
        <dbReference type="ARBA" id="ARBA00022679"/>
    </source>
</evidence>
<dbReference type="PANTHER" id="PTHR43648:SF1">
    <property type="entry name" value="ELECTRON TRANSFER FLAVOPROTEIN BETA SUBUNIT LYSINE METHYLTRANSFERASE"/>
    <property type="match status" value="1"/>
</dbReference>
<dbReference type="OrthoDB" id="9785995at2"/>
<dbReference type="InterPro" id="IPR050078">
    <property type="entry name" value="Ribosomal_L11_MeTrfase_PrmA"/>
</dbReference>
<dbReference type="InterPro" id="IPR029063">
    <property type="entry name" value="SAM-dependent_MTases_sf"/>
</dbReference>
<dbReference type="SUPFAM" id="SSF53335">
    <property type="entry name" value="S-adenosyl-L-methionine-dependent methyltransferases"/>
    <property type="match status" value="1"/>
</dbReference>